<comment type="caution">
    <text evidence="1">The sequence shown here is derived from an EMBL/GenBank/DDBJ whole genome shotgun (WGS) entry which is preliminary data.</text>
</comment>
<dbReference type="Proteomes" id="UP000499080">
    <property type="component" value="Unassembled WGS sequence"/>
</dbReference>
<organism evidence="1 2">
    <name type="scientific">Araneus ventricosus</name>
    <name type="common">Orbweaver spider</name>
    <name type="synonym">Epeira ventricosa</name>
    <dbReference type="NCBI Taxonomy" id="182803"/>
    <lineage>
        <taxon>Eukaryota</taxon>
        <taxon>Metazoa</taxon>
        <taxon>Ecdysozoa</taxon>
        <taxon>Arthropoda</taxon>
        <taxon>Chelicerata</taxon>
        <taxon>Arachnida</taxon>
        <taxon>Araneae</taxon>
        <taxon>Araneomorphae</taxon>
        <taxon>Entelegynae</taxon>
        <taxon>Araneoidea</taxon>
        <taxon>Araneidae</taxon>
        <taxon>Araneus</taxon>
    </lineage>
</organism>
<keyword evidence="2" id="KW-1185">Reference proteome</keyword>
<proteinExistence type="predicted"/>
<reference evidence="1 2" key="1">
    <citation type="journal article" date="2019" name="Sci. Rep.">
        <title>Orb-weaving spider Araneus ventricosus genome elucidates the spidroin gene catalogue.</title>
        <authorList>
            <person name="Kono N."/>
            <person name="Nakamura H."/>
            <person name="Ohtoshi R."/>
            <person name="Moran D.A.P."/>
            <person name="Shinohara A."/>
            <person name="Yoshida Y."/>
            <person name="Fujiwara M."/>
            <person name="Mori M."/>
            <person name="Tomita M."/>
            <person name="Arakawa K."/>
        </authorList>
    </citation>
    <scope>NUCLEOTIDE SEQUENCE [LARGE SCALE GENOMIC DNA]</scope>
</reference>
<dbReference type="AlphaFoldDB" id="A0A4Y2EIP9"/>
<dbReference type="EMBL" id="BGPR01000604">
    <property type="protein sequence ID" value="GBM28146.1"/>
    <property type="molecule type" value="Genomic_DNA"/>
</dbReference>
<evidence type="ECO:0000313" key="1">
    <source>
        <dbReference type="EMBL" id="GBM28146.1"/>
    </source>
</evidence>
<sequence length="89" mass="10671">MGVRLIRVLGHDDYMSNCCVTGYKQKYTFWAQIAQEFALEFQKCKKGKTRGLSCWEKRILRELYLRKKISRQEPKCCRDRNRFGSRASR</sequence>
<name>A0A4Y2EIP9_ARAVE</name>
<accession>A0A4Y2EIP9</accession>
<protein>
    <submittedName>
        <fullName evidence="1">Uncharacterized protein</fullName>
    </submittedName>
</protein>
<gene>
    <name evidence="1" type="ORF">AVEN_224200_1</name>
</gene>
<evidence type="ECO:0000313" key="2">
    <source>
        <dbReference type="Proteomes" id="UP000499080"/>
    </source>
</evidence>